<keyword evidence="8" id="KW-1185">Reference proteome</keyword>
<evidence type="ECO:0000313" key="8">
    <source>
        <dbReference type="Proteomes" id="UP001610432"/>
    </source>
</evidence>
<evidence type="ECO:0000256" key="5">
    <source>
        <dbReference type="SAM" id="Phobius"/>
    </source>
</evidence>
<dbReference type="GeneID" id="98142279"/>
<feature type="transmembrane region" description="Helical" evidence="5">
    <location>
        <begin position="60"/>
        <end position="79"/>
    </location>
</feature>
<feature type="transmembrane region" description="Helical" evidence="5">
    <location>
        <begin position="148"/>
        <end position="164"/>
    </location>
</feature>
<feature type="domain" description="Fatty acid hydroxylase" evidence="6">
    <location>
        <begin position="187"/>
        <end position="333"/>
    </location>
</feature>
<keyword evidence="3 5" id="KW-1133">Transmembrane helix</keyword>
<evidence type="ECO:0000256" key="3">
    <source>
        <dbReference type="ARBA" id="ARBA00022989"/>
    </source>
</evidence>
<dbReference type="RefSeq" id="XP_070881039.1">
    <property type="nucleotide sequence ID" value="XM_071027207.1"/>
</dbReference>
<evidence type="ECO:0000259" key="6">
    <source>
        <dbReference type="Pfam" id="PF04116"/>
    </source>
</evidence>
<organism evidence="7 8">
    <name type="scientific">Aspergillus lucknowensis</name>
    <dbReference type="NCBI Taxonomy" id="176173"/>
    <lineage>
        <taxon>Eukaryota</taxon>
        <taxon>Fungi</taxon>
        <taxon>Dikarya</taxon>
        <taxon>Ascomycota</taxon>
        <taxon>Pezizomycotina</taxon>
        <taxon>Eurotiomycetes</taxon>
        <taxon>Eurotiomycetidae</taxon>
        <taxon>Eurotiales</taxon>
        <taxon>Aspergillaceae</taxon>
        <taxon>Aspergillus</taxon>
        <taxon>Aspergillus subgen. Nidulantes</taxon>
    </lineage>
</organism>
<reference evidence="7 8" key="1">
    <citation type="submission" date="2024-07" db="EMBL/GenBank/DDBJ databases">
        <title>Section-level genome sequencing and comparative genomics of Aspergillus sections Usti and Cavernicolus.</title>
        <authorList>
            <consortium name="Lawrence Berkeley National Laboratory"/>
            <person name="Nybo J.L."/>
            <person name="Vesth T.C."/>
            <person name="Theobald S."/>
            <person name="Frisvad J.C."/>
            <person name="Larsen T.O."/>
            <person name="Kjaerboelling I."/>
            <person name="Rothschild-Mancinelli K."/>
            <person name="Lyhne E.K."/>
            <person name="Kogle M.E."/>
            <person name="Barry K."/>
            <person name="Clum A."/>
            <person name="Na H."/>
            <person name="Ledsgaard L."/>
            <person name="Lin J."/>
            <person name="Lipzen A."/>
            <person name="Kuo A."/>
            <person name="Riley R."/>
            <person name="Mondo S."/>
            <person name="Labutti K."/>
            <person name="Haridas S."/>
            <person name="Pangalinan J."/>
            <person name="Salamov A.A."/>
            <person name="Simmons B.A."/>
            <person name="Magnuson J.K."/>
            <person name="Chen J."/>
            <person name="Drula E."/>
            <person name="Henrissat B."/>
            <person name="Wiebenga A."/>
            <person name="Lubbers R.J."/>
            <person name="Gomes A.C."/>
            <person name="Macurrencykelacurrency M.R."/>
            <person name="Stajich J."/>
            <person name="Grigoriev I.V."/>
            <person name="Mortensen U.H."/>
            <person name="De Vries R.P."/>
            <person name="Baker S.E."/>
            <person name="Andersen M.R."/>
        </authorList>
    </citation>
    <scope>NUCLEOTIDE SEQUENCE [LARGE SCALE GENOMIC DNA]</scope>
    <source>
        <strain evidence="7 8">CBS 449.75</strain>
    </source>
</reference>
<evidence type="ECO:0000313" key="7">
    <source>
        <dbReference type="EMBL" id="KAL2861145.1"/>
    </source>
</evidence>
<evidence type="ECO:0000256" key="1">
    <source>
        <dbReference type="ARBA" id="ARBA00004370"/>
    </source>
</evidence>
<dbReference type="Proteomes" id="UP001610432">
    <property type="component" value="Unassembled WGS sequence"/>
</dbReference>
<dbReference type="EMBL" id="JBFXLQ010000074">
    <property type="protein sequence ID" value="KAL2861145.1"/>
    <property type="molecule type" value="Genomic_DNA"/>
</dbReference>
<feature type="transmembrane region" description="Helical" evidence="5">
    <location>
        <begin position="91"/>
        <end position="109"/>
    </location>
</feature>
<evidence type="ECO:0000256" key="4">
    <source>
        <dbReference type="ARBA" id="ARBA00023136"/>
    </source>
</evidence>
<dbReference type="InterPro" id="IPR050307">
    <property type="entry name" value="Sterol_Desaturase_Related"/>
</dbReference>
<evidence type="ECO:0000256" key="2">
    <source>
        <dbReference type="ARBA" id="ARBA00022692"/>
    </source>
</evidence>
<dbReference type="PANTHER" id="PTHR11863">
    <property type="entry name" value="STEROL DESATURASE"/>
    <property type="match status" value="1"/>
</dbReference>
<keyword evidence="2 5" id="KW-0812">Transmembrane</keyword>
<dbReference type="Pfam" id="PF04116">
    <property type="entry name" value="FA_hydroxylase"/>
    <property type="match status" value="1"/>
</dbReference>
<accession>A0ABR4L9E2</accession>
<feature type="transmembrane region" description="Helical" evidence="5">
    <location>
        <begin position="176"/>
        <end position="197"/>
    </location>
</feature>
<name>A0ABR4L9E2_9EURO</name>
<protein>
    <recommendedName>
        <fullName evidence="6">Fatty acid hydroxylase domain-containing protein</fullName>
    </recommendedName>
</protein>
<feature type="transmembrane region" description="Helical" evidence="5">
    <location>
        <begin position="240"/>
        <end position="263"/>
    </location>
</feature>
<dbReference type="InterPro" id="IPR006694">
    <property type="entry name" value="Fatty_acid_hydroxylase"/>
</dbReference>
<comment type="caution">
    <text evidence="7">The sequence shown here is derived from an EMBL/GenBank/DDBJ whole genome shotgun (WGS) entry which is preliminary data.</text>
</comment>
<gene>
    <name evidence="7" type="ORF">BJX67DRAFT_314380</name>
</gene>
<keyword evidence="4 5" id="KW-0472">Membrane</keyword>
<sequence length="356" mass="40949">MGWAADRNPHSMTSDWHQKDRSTWNAYQRFIDYINIHPVYPGKPLPKYAKTDKMPYMTQLSQHLFILVGAAIPMLLHQAWVTLTGNDLNKWAAFLLYNAAYTAAAIREVRLLRRLTYKYGCLDGDVADRDGIPNTAAGRMIGSMHKTAAFRLALAILITYNPRLPPLPAIQDVTAWAALAFLAKLSLYGVILDFWFYTYHRACHEVPALWKYHRTHHLTKHPTAVFSAFADDEQELIEMLLVPFLTFATLWAIGLPLGFYSWWLCLEYVTFAEVLGHSGIRVHTVVPSPITWLLALCDAELAVEDHDLHHRRGWRKSFNYGKQTRVWDRLFGSCIERLEARAQNIDYGDAVWMPLF</sequence>
<comment type="subcellular location">
    <subcellularLocation>
        <location evidence="1">Membrane</location>
    </subcellularLocation>
</comment>
<proteinExistence type="predicted"/>